<evidence type="ECO:0000256" key="4">
    <source>
        <dbReference type="ARBA" id="ARBA00023004"/>
    </source>
</evidence>
<reference evidence="6 7" key="2">
    <citation type="submission" date="2020-07" db="EMBL/GenBank/DDBJ databases">
        <title>Genome assembly of wild tea tree DASZ reveals pedigree and selection history of tea varieties.</title>
        <authorList>
            <person name="Zhang W."/>
        </authorList>
    </citation>
    <scope>NUCLEOTIDE SEQUENCE [LARGE SCALE GENOMIC DNA]</scope>
    <source>
        <strain evidence="7">cv. G240</strain>
        <tissue evidence="6">Leaf</tissue>
    </source>
</reference>
<keyword evidence="3" id="KW-0560">Oxidoreductase</keyword>
<protein>
    <submittedName>
        <fullName evidence="6">Uncharacterized protein</fullName>
    </submittedName>
</protein>
<sequence length="152" mass="16653">MEKQRNKPSYLPAVEGDSPAILAAFVLNALRFGDVNKILSNTSVFEHGGKYYSVAENYLAQEIDISSLSTLDDWDLGGAWGRPFTTHPKKAPRSGELVIMGVDAVKPYYVVGVISEQPPVACLIHDIWDSLVSPICDVFAFVQHNIGLPTFS</sequence>
<dbReference type="AlphaFoldDB" id="A0A7J7FZZ7"/>
<keyword evidence="7" id="KW-1185">Reference proteome</keyword>
<dbReference type="GO" id="GO:0046872">
    <property type="term" value="F:metal ion binding"/>
    <property type="evidence" value="ECO:0007669"/>
    <property type="project" value="UniProtKB-KW"/>
</dbReference>
<dbReference type="InterPro" id="IPR004294">
    <property type="entry name" value="Carotenoid_Oase"/>
</dbReference>
<feature type="binding site" evidence="5">
    <location>
        <position position="87"/>
    </location>
    <ligand>
        <name>Fe cation</name>
        <dbReference type="ChEBI" id="CHEBI:24875"/>
        <note>catalytic</note>
    </ligand>
</feature>
<dbReference type="Proteomes" id="UP000593564">
    <property type="component" value="Unassembled WGS sequence"/>
</dbReference>
<accession>A0A7J7FZZ7</accession>
<comment type="caution">
    <text evidence="6">The sequence shown here is derived from an EMBL/GenBank/DDBJ whole genome shotgun (WGS) entry which is preliminary data.</text>
</comment>
<gene>
    <name evidence="6" type="ORF">HYC85_029886</name>
</gene>
<proteinExistence type="inferred from homology"/>
<evidence type="ECO:0000256" key="2">
    <source>
        <dbReference type="ARBA" id="ARBA00022723"/>
    </source>
</evidence>
<reference evidence="7" key="1">
    <citation type="journal article" date="2020" name="Nat. Commun.">
        <title>Genome assembly of wild tea tree DASZ reveals pedigree and selection history of tea varieties.</title>
        <authorList>
            <person name="Zhang W."/>
            <person name="Zhang Y."/>
            <person name="Qiu H."/>
            <person name="Guo Y."/>
            <person name="Wan H."/>
            <person name="Zhang X."/>
            <person name="Scossa F."/>
            <person name="Alseekh S."/>
            <person name="Zhang Q."/>
            <person name="Wang P."/>
            <person name="Xu L."/>
            <person name="Schmidt M.H."/>
            <person name="Jia X."/>
            <person name="Li D."/>
            <person name="Zhu A."/>
            <person name="Guo F."/>
            <person name="Chen W."/>
            <person name="Ni D."/>
            <person name="Usadel B."/>
            <person name="Fernie A.R."/>
            <person name="Wen W."/>
        </authorList>
    </citation>
    <scope>NUCLEOTIDE SEQUENCE [LARGE SCALE GENOMIC DNA]</scope>
    <source>
        <strain evidence="7">cv. G240</strain>
    </source>
</reference>
<comment type="cofactor">
    <cofactor evidence="5">
        <name>Fe(2+)</name>
        <dbReference type="ChEBI" id="CHEBI:29033"/>
    </cofactor>
    <text evidence="5">Binds 1 Fe(2+) ion per subunit.</text>
</comment>
<evidence type="ECO:0000256" key="3">
    <source>
        <dbReference type="ARBA" id="ARBA00022964"/>
    </source>
</evidence>
<keyword evidence="2 5" id="KW-0479">Metal-binding</keyword>
<dbReference type="PANTHER" id="PTHR10543:SF111">
    <property type="entry name" value="CAROTENOID 9,10(9',10')-CLEAVAGE DIOXYGENASE 1-LIKE"/>
    <property type="match status" value="1"/>
</dbReference>
<evidence type="ECO:0000256" key="5">
    <source>
        <dbReference type="PIRSR" id="PIRSR604294-1"/>
    </source>
</evidence>
<organism evidence="6 7">
    <name type="scientific">Camellia sinensis</name>
    <name type="common">Tea plant</name>
    <name type="synonym">Thea sinensis</name>
    <dbReference type="NCBI Taxonomy" id="4442"/>
    <lineage>
        <taxon>Eukaryota</taxon>
        <taxon>Viridiplantae</taxon>
        <taxon>Streptophyta</taxon>
        <taxon>Embryophyta</taxon>
        <taxon>Tracheophyta</taxon>
        <taxon>Spermatophyta</taxon>
        <taxon>Magnoliopsida</taxon>
        <taxon>eudicotyledons</taxon>
        <taxon>Gunneridae</taxon>
        <taxon>Pentapetalae</taxon>
        <taxon>asterids</taxon>
        <taxon>Ericales</taxon>
        <taxon>Theaceae</taxon>
        <taxon>Camellia</taxon>
    </lineage>
</organism>
<evidence type="ECO:0000313" key="6">
    <source>
        <dbReference type="EMBL" id="KAF5933715.1"/>
    </source>
</evidence>
<name>A0A7J7FZZ7_CAMSI</name>
<keyword evidence="4 5" id="KW-0408">Iron</keyword>
<evidence type="ECO:0000256" key="1">
    <source>
        <dbReference type="ARBA" id="ARBA00006787"/>
    </source>
</evidence>
<dbReference type="GO" id="GO:0016121">
    <property type="term" value="P:carotene catabolic process"/>
    <property type="evidence" value="ECO:0007669"/>
    <property type="project" value="TreeGrafter"/>
</dbReference>
<dbReference type="GO" id="GO:0009570">
    <property type="term" value="C:chloroplast stroma"/>
    <property type="evidence" value="ECO:0007669"/>
    <property type="project" value="TreeGrafter"/>
</dbReference>
<dbReference type="PANTHER" id="PTHR10543">
    <property type="entry name" value="BETA-CAROTENE DIOXYGENASE"/>
    <property type="match status" value="1"/>
</dbReference>
<keyword evidence="3" id="KW-0223">Dioxygenase</keyword>
<dbReference type="GO" id="GO:0010436">
    <property type="term" value="F:carotenoid dioxygenase activity"/>
    <property type="evidence" value="ECO:0007669"/>
    <property type="project" value="TreeGrafter"/>
</dbReference>
<dbReference type="EMBL" id="JACBKZ010000014">
    <property type="protein sequence ID" value="KAF5933715.1"/>
    <property type="molecule type" value="Genomic_DNA"/>
</dbReference>
<comment type="similarity">
    <text evidence="1">Belongs to the carotenoid oxygenase family.</text>
</comment>
<evidence type="ECO:0000313" key="7">
    <source>
        <dbReference type="Proteomes" id="UP000593564"/>
    </source>
</evidence>
<dbReference type="Pfam" id="PF03055">
    <property type="entry name" value="RPE65"/>
    <property type="match status" value="1"/>
</dbReference>